<feature type="region of interest" description="Disordered" evidence="1">
    <location>
        <begin position="1"/>
        <end position="26"/>
    </location>
</feature>
<evidence type="ECO:0000313" key="2">
    <source>
        <dbReference type="EMBL" id="PIO14823.1"/>
    </source>
</evidence>
<sequence length="135" mass="15743">MVETQLVHNSSNEEEESLESETSRSSRRFKASNMSFVEMVDMMDILKRADYDGKYGPYTNPNERKAKIMTKVVKSLCRNFGVMLRLWYQNRVISSVTVHNGLSRKSCFVDLDLIKENTKEIEQRLKNMIDVLARI</sequence>
<dbReference type="Proteomes" id="UP000228934">
    <property type="component" value="Unassembled WGS sequence"/>
</dbReference>
<name>A0A2G9QIB1_AQUCT</name>
<organism evidence="2 3">
    <name type="scientific">Aquarana catesbeiana</name>
    <name type="common">American bullfrog</name>
    <name type="synonym">Rana catesbeiana</name>
    <dbReference type="NCBI Taxonomy" id="8400"/>
    <lineage>
        <taxon>Eukaryota</taxon>
        <taxon>Metazoa</taxon>
        <taxon>Chordata</taxon>
        <taxon>Craniata</taxon>
        <taxon>Vertebrata</taxon>
        <taxon>Euteleostomi</taxon>
        <taxon>Amphibia</taxon>
        <taxon>Batrachia</taxon>
        <taxon>Anura</taxon>
        <taxon>Neobatrachia</taxon>
        <taxon>Ranoidea</taxon>
        <taxon>Ranidae</taxon>
        <taxon>Aquarana</taxon>
    </lineage>
</organism>
<evidence type="ECO:0000313" key="3">
    <source>
        <dbReference type="Proteomes" id="UP000228934"/>
    </source>
</evidence>
<evidence type="ECO:0000256" key="1">
    <source>
        <dbReference type="SAM" id="MobiDB-lite"/>
    </source>
</evidence>
<dbReference type="EMBL" id="KV985234">
    <property type="protein sequence ID" value="PIO14823.1"/>
    <property type="molecule type" value="Genomic_DNA"/>
</dbReference>
<reference evidence="3" key="1">
    <citation type="journal article" date="2017" name="Nat. Commun.">
        <title>The North American bullfrog draft genome provides insight into hormonal regulation of long noncoding RNA.</title>
        <authorList>
            <person name="Hammond S.A."/>
            <person name="Warren R.L."/>
            <person name="Vandervalk B.P."/>
            <person name="Kucuk E."/>
            <person name="Khan H."/>
            <person name="Gibb E.A."/>
            <person name="Pandoh P."/>
            <person name="Kirk H."/>
            <person name="Zhao Y."/>
            <person name="Jones M."/>
            <person name="Mungall A.J."/>
            <person name="Coope R."/>
            <person name="Pleasance S."/>
            <person name="Moore R.A."/>
            <person name="Holt R.A."/>
            <person name="Round J.M."/>
            <person name="Ohora S."/>
            <person name="Walle B.V."/>
            <person name="Veldhoen N."/>
            <person name="Helbing C.C."/>
            <person name="Birol I."/>
        </authorList>
    </citation>
    <scope>NUCLEOTIDE SEQUENCE [LARGE SCALE GENOMIC DNA]</scope>
</reference>
<proteinExistence type="predicted"/>
<protein>
    <submittedName>
        <fullName evidence="2">Uncharacterized protein</fullName>
    </submittedName>
</protein>
<accession>A0A2G9QIB1</accession>
<dbReference type="AlphaFoldDB" id="A0A2G9QIB1"/>
<keyword evidence="3" id="KW-1185">Reference proteome</keyword>
<gene>
    <name evidence="2" type="ORF">AB205_0063030</name>
</gene>